<dbReference type="EMBL" id="UOGB01000167">
    <property type="protein sequence ID" value="VAX19994.1"/>
    <property type="molecule type" value="Genomic_DNA"/>
</dbReference>
<dbReference type="Gene3D" id="1.20.58.290">
    <property type="entry name" value="Hypothetical membrane protein ta0354_69_121"/>
    <property type="match status" value="1"/>
</dbReference>
<evidence type="ECO:0000313" key="3">
    <source>
        <dbReference type="EMBL" id="VAX19994.1"/>
    </source>
</evidence>
<proteinExistence type="predicted"/>
<protein>
    <recommendedName>
        <fullName evidence="4">DUF447 family protein</fullName>
    </recommendedName>
</protein>
<feature type="domain" description="DUF447" evidence="2">
    <location>
        <begin position="126"/>
        <end position="177"/>
    </location>
</feature>
<organism evidence="3">
    <name type="scientific">hydrothermal vent metagenome</name>
    <dbReference type="NCBI Taxonomy" id="652676"/>
    <lineage>
        <taxon>unclassified sequences</taxon>
        <taxon>metagenomes</taxon>
        <taxon>ecological metagenomes</taxon>
    </lineage>
</organism>
<dbReference type="InterPro" id="IPR007386">
    <property type="entry name" value="DUF447_N"/>
</dbReference>
<evidence type="ECO:0008006" key="4">
    <source>
        <dbReference type="Google" id="ProtNLM"/>
    </source>
</evidence>
<dbReference type="InterPro" id="IPR012349">
    <property type="entry name" value="Split_barrel_FMN-bd"/>
</dbReference>
<reference evidence="3" key="1">
    <citation type="submission" date="2018-06" db="EMBL/GenBank/DDBJ databases">
        <authorList>
            <person name="Zhirakovskaya E."/>
        </authorList>
    </citation>
    <scope>NUCLEOTIDE SEQUENCE</scope>
</reference>
<evidence type="ECO:0000259" key="2">
    <source>
        <dbReference type="Pfam" id="PF20766"/>
    </source>
</evidence>
<dbReference type="AlphaFoldDB" id="A0A3B1C7Q8"/>
<feature type="domain" description="DUF447" evidence="1">
    <location>
        <begin position="4"/>
        <end position="103"/>
    </location>
</feature>
<sequence length="185" mass="20267">MIIESIVSTRKDNGELNFAPMGVRFEKNDRIELIVYHSSKTYRNLSANRSGVVNLLSDVLTFVKCALSDHLPEHSVSAASYGAILAMADEAIEFTIDTVEDLEIKSIMSGPVVSRVQLQTPRAGINRGQGAVIEALVAVTRIGVLPDDEIEGTIKRSSDIVGKTGGDQEREAIGIIESHYERRQR</sequence>
<dbReference type="SUPFAM" id="SSF50475">
    <property type="entry name" value="FMN-binding split barrel"/>
    <property type="match status" value="1"/>
</dbReference>
<dbReference type="Gene3D" id="2.30.110.10">
    <property type="entry name" value="Electron Transport, Fmn-binding Protein, Chain A"/>
    <property type="match status" value="1"/>
</dbReference>
<dbReference type="Pfam" id="PF04289">
    <property type="entry name" value="DUF447_N"/>
    <property type="match status" value="1"/>
</dbReference>
<accession>A0A3B1C7Q8</accession>
<dbReference type="Pfam" id="PF20766">
    <property type="entry name" value="DUF447_C"/>
    <property type="match status" value="1"/>
</dbReference>
<gene>
    <name evidence="3" type="ORF">MNBD_NITROSPINAE03-986</name>
</gene>
<name>A0A3B1C7Q8_9ZZZZ</name>
<evidence type="ECO:0000259" key="1">
    <source>
        <dbReference type="Pfam" id="PF04289"/>
    </source>
</evidence>
<dbReference type="InterPro" id="IPR049288">
    <property type="entry name" value="DUF447_C"/>
</dbReference>